<dbReference type="Proteomes" id="UP001177744">
    <property type="component" value="Unassembled WGS sequence"/>
</dbReference>
<name>A0AA40HVE4_CNENI</name>
<sequence>MKTRKDTGKIDKNPPHHHPATVKLRVECGSTYELLRMLTVSSHTRHPSAKGPLAEDEEAQEEHQDTLKTSKRTVDLGKNTVTHTFLVMPECPYPWVDVTSYRKLFGLPSYPLRGTEREFLGAVGYYNLWILGLVEIAKPLDLSTGGTQLLN</sequence>
<feature type="compositionally biased region" description="Basic and acidic residues" evidence="1">
    <location>
        <begin position="1"/>
        <end position="14"/>
    </location>
</feature>
<evidence type="ECO:0000313" key="3">
    <source>
        <dbReference type="Proteomes" id="UP001177744"/>
    </source>
</evidence>
<keyword evidence="3" id="KW-1185">Reference proteome</keyword>
<feature type="region of interest" description="Disordered" evidence="1">
    <location>
        <begin position="43"/>
        <end position="69"/>
    </location>
</feature>
<comment type="caution">
    <text evidence="2">The sequence shown here is derived from an EMBL/GenBank/DDBJ whole genome shotgun (WGS) entry which is preliminary data.</text>
</comment>
<protein>
    <submittedName>
        <fullName evidence="2">Uncharacterized protein</fullName>
    </submittedName>
</protein>
<dbReference type="Gene3D" id="2.40.70.10">
    <property type="entry name" value="Acid Proteases"/>
    <property type="match status" value="1"/>
</dbReference>
<gene>
    <name evidence="2" type="ORF">QTO34_001284</name>
</gene>
<accession>A0AA40HVE4</accession>
<proteinExistence type="predicted"/>
<evidence type="ECO:0000313" key="2">
    <source>
        <dbReference type="EMBL" id="KAK1338171.1"/>
    </source>
</evidence>
<organism evidence="2 3">
    <name type="scientific">Cnephaeus nilssonii</name>
    <name type="common">Northern bat</name>
    <name type="synonym">Eptesicus nilssonii</name>
    <dbReference type="NCBI Taxonomy" id="3371016"/>
    <lineage>
        <taxon>Eukaryota</taxon>
        <taxon>Metazoa</taxon>
        <taxon>Chordata</taxon>
        <taxon>Craniata</taxon>
        <taxon>Vertebrata</taxon>
        <taxon>Euteleostomi</taxon>
        <taxon>Mammalia</taxon>
        <taxon>Eutheria</taxon>
        <taxon>Laurasiatheria</taxon>
        <taxon>Chiroptera</taxon>
        <taxon>Yangochiroptera</taxon>
        <taxon>Vespertilionidae</taxon>
        <taxon>Cnephaeus</taxon>
    </lineage>
</organism>
<dbReference type="InterPro" id="IPR021109">
    <property type="entry name" value="Peptidase_aspartic_dom_sf"/>
</dbReference>
<dbReference type="AlphaFoldDB" id="A0AA40HVE4"/>
<feature type="region of interest" description="Disordered" evidence="1">
    <location>
        <begin position="1"/>
        <end position="20"/>
    </location>
</feature>
<dbReference type="EMBL" id="JAULJE010000010">
    <property type="protein sequence ID" value="KAK1338171.1"/>
    <property type="molecule type" value="Genomic_DNA"/>
</dbReference>
<reference evidence="2" key="1">
    <citation type="submission" date="2023-06" db="EMBL/GenBank/DDBJ databases">
        <title>Reference genome for the Northern bat (Eptesicus nilssonii), a most northern bat species.</title>
        <authorList>
            <person name="Laine V.N."/>
            <person name="Pulliainen A.T."/>
            <person name="Lilley T.M."/>
        </authorList>
    </citation>
    <scope>NUCLEOTIDE SEQUENCE</scope>
    <source>
        <strain evidence="2">BLF_Eptnil</strain>
        <tissue evidence="2">Kidney</tissue>
    </source>
</reference>
<evidence type="ECO:0000256" key="1">
    <source>
        <dbReference type="SAM" id="MobiDB-lite"/>
    </source>
</evidence>